<name>A0A5J4QNC9_9ZZZZ</name>
<gene>
    <name evidence="1" type="ORF">EZS27_027110</name>
</gene>
<accession>A0A5J4QNC9</accession>
<proteinExistence type="predicted"/>
<protein>
    <submittedName>
        <fullName evidence="1">Uncharacterized protein</fullName>
    </submittedName>
</protein>
<organism evidence="1">
    <name type="scientific">termite gut metagenome</name>
    <dbReference type="NCBI Taxonomy" id="433724"/>
    <lineage>
        <taxon>unclassified sequences</taxon>
        <taxon>metagenomes</taxon>
        <taxon>organismal metagenomes</taxon>
    </lineage>
</organism>
<dbReference type="EMBL" id="SNRY01002803">
    <property type="protein sequence ID" value="KAA6323447.1"/>
    <property type="molecule type" value="Genomic_DNA"/>
</dbReference>
<comment type="caution">
    <text evidence="1">The sequence shown here is derived from an EMBL/GenBank/DDBJ whole genome shotgun (WGS) entry which is preliminary data.</text>
</comment>
<dbReference type="AlphaFoldDB" id="A0A5J4QNC9"/>
<reference evidence="1" key="1">
    <citation type="submission" date="2019-03" db="EMBL/GenBank/DDBJ databases">
        <title>Single cell metagenomics reveals metabolic interactions within the superorganism composed of flagellate Streblomastix strix and complex community of Bacteroidetes bacteria on its surface.</title>
        <authorList>
            <person name="Treitli S.C."/>
            <person name="Kolisko M."/>
            <person name="Husnik F."/>
            <person name="Keeling P."/>
            <person name="Hampl V."/>
        </authorList>
    </citation>
    <scope>NUCLEOTIDE SEQUENCE</scope>
    <source>
        <strain evidence="1">STM</strain>
    </source>
</reference>
<sequence>MSMSKRNINRDYGSLTLECKMKIIGGELKVNWLYKYIKLFRNGQICLINLDAVFYT</sequence>
<evidence type="ECO:0000313" key="1">
    <source>
        <dbReference type="EMBL" id="KAA6323447.1"/>
    </source>
</evidence>